<name>A0A9W7W6E3_9PEZI</name>
<protein>
    <submittedName>
        <fullName evidence="2">Trichothecene 3-O-acetyltransferase</fullName>
    </submittedName>
</protein>
<dbReference type="InterPro" id="IPR050317">
    <property type="entry name" value="Plant_Fungal_Acyltransferase"/>
</dbReference>
<proteinExistence type="predicted"/>
<evidence type="ECO:0000256" key="1">
    <source>
        <dbReference type="ARBA" id="ARBA00022679"/>
    </source>
</evidence>
<evidence type="ECO:0000313" key="3">
    <source>
        <dbReference type="Proteomes" id="UP001138500"/>
    </source>
</evidence>
<dbReference type="Gene3D" id="3.30.559.10">
    <property type="entry name" value="Chloramphenicol acetyltransferase-like domain"/>
    <property type="match status" value="2"/>
</dbReference>
<evidence type="ECO:0000313" key="2">
    <source>
        <dbReference type="EMBL" id="KAH9844953.1"/>
    </source>
</evidence>
<keyword evidence="1" id="KW-0808">Transferase</keyword>
<organism evidence="2 3">
    <name type="scientific">Teratosphaeria destructans</name>
    <dbReference type="NCBI Taxonomy" id="418781"/>
    <lineage>
        <taxon>Eukaryota</taxon>
        <taxon>Fungi</taxon>
        <taxon>Dikarya</taxon>
        <taxon>Ascomycota</taxon>
        <taxon>Pezizomycotina</taxon>
        <taxon>Dothideomycetes</taxon>
        <taxon>Dothideomycetidae</taxon>
        <taxon>Mycosphaerellales</taxon>
        <taxon>Teratosphaeriaceae</taxon>
        <taxon>Teratosphaeria</taxon>
    </lineage>
</organism>
<dbReference type="OrthoDB" id="1862401at2759"/>
<comment type="caution">
    <text evidence="2">The sequence shown here is derived from an EMBL/GenBank/DDBJ whole genome shotgun (WGS) entry which is preliminary data.</text>
</comment>
<dbReference type="GO" id="GO:0016747">
    <property type="term" value="F:acyltransferase activity, transferring groups other than amino-acyl groups"/>
    <property type="evidence" value="ECO:0007669"/>
    <property type="project" value="TreeGrafter"/>
</dbReference>
<dbReference type="EMBL" id="RIBY02000191">
    <property type="protein sequence ID" value="KAH9844953.1"/>
    <property type="molecule type" value="Genomic_DNA"/>
</dbReference>
<reference evidence="2 3" key="1">
    <citation type="journal article" date="2018" name="IMA Fungus">
        <title>IMA Genome-F 10: Nine draft genome sequences of Claviceps purpurea s.lat., including C. arundinis, C. humidiphila, and C. cf. spartinae, pseudomolecules for the pitch canker pathogen Fusarium circinatum, draft genome of Davidsoniella eucalypti, Grosmannia galeiformis, Quambalaria eucalypti, and Teratosphaeria destructans.</title>
        <authorList>
            <person name="Wingfield B.D."/>
            <person name="Liu M."/>
            <person name="Nguyen H.D."/>
            <person name="Lane F.A."/>
            <person name="Morgan S.W."/>
            <person name="De Vos L."/>
            <person name="Wilken P.M."/>
            <person name="Duong T.A."/>
            <person name="Aylward J."/>
            <person name="Coetzee M.P."/>
            <person name="Dadej K."/>
            <person name="De Beer Z.W."/>
            <person name="Findlay W."/>
            <person name="Havenga M."/>
            <person name="Kolarik M."/>
            <person name="Menzies J.G."/>
            <person name="Naidoo K."/>
            <person name="Pochopski O."/>
            <person name="Shoukouhi P."/>
            <person name="Santana Q.C."/>
            <person name="Seifert K.A."/>
            <person name="Soal N."/>
            <person name="Steenkamp E.T."/>
            <person name="Tatham C.T."/>
            <person name="van der Nest M.A."/>
            <person name="Wingfield M.J."/>
        </authorList>
    </citation>
    <scope>NUCLEOTIDE SEQUENCE [LARGE SCALE GENOMIC DNA]</scope>
    <source>
        <strain evidence="2">CMW44962</strain>
    </source>
</reference>
<accession>A0A9W7W6E3</accession>
<dbReference type="AlphaFoldDB" id="A0A9W7W6E3"/>
<gene>
    <name evidence="2" type="ORF">Tdes44962_MAKER07001</name>
</gene>
<dbReference type="PANTHER" id="PTHR31642">
    <property type="entry name" value="TRICHOTHECENE 3-O-ACETYLTRANSFERASE"/>
    <property type="match status" value="1"/>
</dbReference>
<dbReference type="Proteomes" id="UP001138500">
    <property type="component" value="Unassembled WGS sequence"/>
</dbReference>
<dbReference type="Pfam" id="PF02458">
    <property type="entry name" value="Transferase"/>
    <property type="match status" value="1"/>
</dbReference>
<dbReference type="PANTHER" id="PTHR31642:SF310">
    <property type="entry name" value="FATTY ALCOHOL:CAFFEOYL-COA ACYLTRANSFERASE"/>
    <property type="match status" value="1"/>
</dbReference>
<reference evidence="2 3" key="2">
    <citation type="journal article" date="2021" name="Curr. Genet.">
        <title>Genetic response to nitrogen starvation in the aggressive Eucalyptus foliar pathogen Teratosphaeria destructans.</title>
        <authorList>
            <person name="Havenga M."/>
            <person name="Wingfield B.D."/>
            <person name="Wingfield M.J."/>
            <person name="Dreyer L.L."/>
            <person name="Roets F."/>
            <person name="Aylward J."/>
        </authorList>
    </citation>
    <scope>NUCLEOTIDE SEQUENCE [LARGE SCALE GENOMIC DNA]</scope>
    <source>
        <strain evidence="2">CMW44962</strain>
    </source>
</reference>
<keyword evidence="3" id="KW-1185">Reference proteome</keyword>
<sequence>MATNTTLIAPDPTICGQKIKLGVIDQIAPRDYSSVLLFFRLSHLCDKQHISQSISVGVRNAARENPQLLCCVSQNNDGREEMELQWNACSGAYVTFKDYATPETSDLWTSGSFDDLEREHFALEKLPRRLVHGCVTQSTPGLSPCLVVQASFIKGGMILSFCMHHTLADGPSTYTFAQSFAKHTRAASLGQEAVCQPLHHCTDRSTVVLPENNVELRDLLDWRVVASDDKFSDGTAYPPDELTKVKYATYFISERNLRRLKQEVNGASGEKFSELEAVCALIWKCVVQARDINLARYPEAKLSITVDARGRMFDNPVPTAYWGNFCEPNAVARMPTACLREACPAEAAARSKVLQQTLSEAARRIRAAITAVDNRAVRRLVGLLHQMPKATSLTWNVDRWPGPDMLIVALNRHMYNSLDFGPELGMSEAMRFTIGNTEGKPDGRCLLMPPRICNGKGLEIMLQYDVNTLERLRSDRAFREFFVWRN</sequence>
<dbReference type="InterPro" id="IPR023213">
    <property type="entry name" value="CAT-like_dom_sf"/>
</dbReference>